<dbReference type="Proteomes" id="UP000827976">
    <property type="component" value="Chromosome 15"/>
</dbReference>
<organism evidence="1 2">
    <name type="scientific">Dioscorea alata</name>
    <name type="common">Purple yam</name>
    <dbReference type="NCBI Taxonomy" id="55571"/>
    <lineage>
        <taxon>Eukaryota</taxon>
        <taxon>Viridiplantae</taxon>
        <taxon>Streptophyta</taxon>
        <taxon>Embryophyta</taxon>
        <taxon>Tracheophyta</taxon>
        <taxon>Spermatophyta</taxon>
        <taxon>Magnoliopsida</taxon>
        <taxon>Liliopsida</taxon>
        <taxon>Dioscoreales</taxon>
        <taxon>Dioscoreaceae</taxon>
        <taxon>Dioscorea</taxon>
    </lineage>
</organism>
<dbReference type="EMBL" id="CM037025">
    <property type="protein sequence ID" value="KAH7662255.1"/>
    <property type="molecule type" value="Genomic_DNA"/>
</dbReference>
<sequence length="109" mass="11821">MSKLFLCCILAVNLLTTLVMARPLASEIRTKALELHGPFIAHPPLSSGLNGQESFLVGAPQSAHHQKHRPFDKSIAGGEAILCGLVLAAFASIVCYIRVTRRRKSQNKS</sequence>
<keyword evidence="2" id="KW-1185">Reference proteome</keyword>
<proteinExistence type="predicted"/>
<gene>
    <name evidence="1" type="ORF">IHE45_15G121300</name>
</gene>
<accession>A0ACB7UP11</accession>
<name>A0ACB7UP11_DIOAL</name>
<evidence type="ECO:0000313" key="2">
    <source>
        <dbReference type="Proteomes" id="UP000827976"/>
    </source>
</evidence>
<protein>
    <submittedName>
        <fullName evidence="1">Uncharacterized protein</fullName>
    </submittedName>
</protein>
<comment type="caution">
    <text evidence="1">The sequence shown here is derived from an EMBL/GenBank/DDBJ whole genome shotgun (WGS) entry which is preliminary data.</text>
</comment>
<reference evidence="2" key="1">
    <citation type="journal article" date="2022" name="Nat. Commun.">
        <title>Chromosome evolution and the genetic basis of agronomically important traits in greater yam.</title>
        <authorList>
            <person name="Bredeson J.V."/>
            <person name="Lyons J.B."/>
            <person name="Oniyinde I.O."/>
            <person name="Okereke N.R."/>
            <person name="Kolade O."/>
            <person name="Nnabue I."/>
            <person name="Nwadili C.O."/>
            <person name="Hribova E."/>
            <person name="Parker M."/>
            <person name="Nwogha J."/>
            <person name="Shu S."/>
            <person name="Carlson J."/>
            <person name="Kariba R."/>
            <person name="Muthemba S."/>
            <person name="Knop K."/>
            <person name="Barton G.J."/>
            <person name="Sherwood A.V."/>
            <person name="Lopez-Montes A."/>
            <person name="Asiedu R."/>
            <person name="Jamnadass R."/>
            <person name="Muchugi A."/>
            <person name="Goodstein D."/>
            <person name="Egesi C.N."/>
            <person name="Featherston J."/>
            <person name="Asfaw A."/>
            <person name="Simpson G.G."/>
            <person name="Dolezel J."/>
            <person name="Hendre P.S."/>
            <person name="Van Deynze A."/>
            <person name="Kumar P.L."/>
            <person name="Obidiegwu J.E."/>
            <person name="Bhattacharjee R."/>
            <person name="Rokhsar D.S."/>
        </authorList>
    </citation>
    <scope>NUCLEOTIDE SEQUENCE [LARGE SCALE GENOMIC DNA]</scope>
    <source>
        <strain evidence="2">cv. TDa95/00328</strain>
    </source>
</reference>
<evidence type="ECO:0000313" key="1">
    <source>
        <dbReference type="EMBL" id="KAH7662255.1"/>
    </source>
</evidence>